<dbReference type="GeneID" id="105912673"/>
<keyword evidence="2 7" id="KW-0645">Protease</keyword>
<dbReference type="OrthoDB" id="10059102at2759"/>
<dbReference type="InterPro" id="IPR018114">
    <property type="entry name" value="TRYPSIN_HIS"/>
</dbReference>
<keyword evidence="6" id="KW-1015">Disulfide bond</keyword>
<dbReference type="RefSeq" id="XP_042563442.1">
    <property type="nucleotide sequence ID" value="XM_042707508.1"/>
</dbReference>
<organism evidence="9 10">
    <name type="scientific">Clupea harengus</name>
    <name type="common">Atlantic herring</name>
    <dbReference type="NCBI Taxonomy" id="7950"/>
    <lineage>
        <taxon>Eukaryota</taxon>
        <taxon>Metazoa</taxon>
        <taxon>Chordata</taxon>
        <taxon>Craniata</taxon>
        <taxon>Vertebrata</taxon>
        <taxon>Euteleostomi</taxon>
        <taxon>Actinopterygii</taxon>
        <taxon>Neopterygii</taxon>
        <taxon>Teleostei</taxon>
        <taxon>Clupei</taxon>
        <taxon>Clupeiformes</taxon>
        <taxon>Clupeoidei</taxon>
        <taxon>Clupeidae</taxon>
        <taxon>Clupea</taxon>
    </lineage>
</organism>
<evidence type="ECO:0000256" key="3">
    <source>
        <dbReference type="ARBA" id="ARBA00022729"/>
    </source>
</evidence>
<reference evidence="10" key="1">
    <citation type="submission" date="2025-08" db="UniProtKB">
        <authorList>
            <consortium name="RefSeq"/>
        </authorList>
    </citation>
    <scope>IDENTIFICATION</scope>
</reference>
<dbReference type="GO" id="GO:0004252">
    <property type="term" value="F:serine-type endopeptidase activity"/>
    <property type="evidence" value="ECO:0007669"/>
    <property type="project" value="InterPro"/>
</dbReference>
<dbReference type="InterPro" id="IPR033116">
    <property type="entry name" value="TRYPSIN_SER"/>
</dbReference>
<dbReference type="PROSITE" id="PS00135">
    <property type="entry name" value="TRYPSIN_SER"/>
    <property type="match status" value="1"/>
</dbReference>
<keyword evidence="4 7" id="KW-0378">Hydrolase</keyword>
<accession>A0A8M1KHT2</accession>
<dbReference type="GO" id="GO:0006508">
    <property type="term" value="P:proteolysis"/>
    <property type="evidence" value="ECO:0007669"/>
    <property type="project" value="UniProtKB-KW"/>
</dbReference>
<evidence type="ECO:0000256" key="2">
    <source>
        <dbReference type="ARBA" id="ARBA00022670"/>
    </source>
</evidence>
<keyword evidence="3" id="KW-0732">Signal</keyword>
<dbReference type="KEGG" id="char:105912673"/>
<keyword evidence="5 7" id="KW-0720">Serine protease</keyword>
<dbReference type="InterPro" id="IPR001254">
    <property type="entry name" value="Trypsin_dom"/>
</dbReference>
<evidence type="ECO:0000313" key="9">
    <source>
        <dbReference type="Proteomes" id="UP000515152"/>
    </source>
</evidence>
<dbReference type="Proteomes" id="UP000515152">
    <property type="component" value="Chromosome 4"/>
</dbReference>
<sequence length="292" mass="31991">MLPCDPSKSKVKAIHNNVLTVCVHSSINYCCCPDILTQFPFLPSVRSAGQELSRIIGGYAPPPHSIKYMVSIQSTSGQHFCGGTVINKYWILTAAHCDVGIDHMLIIAGDYSLSMYEGTEQFYRPHLLIAHPEYNMTTHNADIMLIKLRAPVVLNGYVSIAPLSRQDASVAEGRVCRVSGWGRTSPAGGQIPSILRTVKLPIVSTARCNSTDSFNGNITENMICAGYSTGGKDACKGDSGGPLVCEGRVYGIVSWGEGCADARYPGVYTAVARYRRWIDRIIFSYYSRCRKY</sequence>
<dbReference type="PANTHER" id="PTHR24264:SF20">
    <property type="entry name" value="TRYPSIN-LIKE"/>
    <property type="match status" value="1"/>
</dbReference>
<comment type="subcellular location">
    <subcellularLocation>
        <location evidence="1">Secreted</location>
        <location evidence="1">Extracellular space</location>
    </subcellularLocation>
</comment>
<dbReference type="AlphaFoldDB" id="A0A8M1KHT2"/>
<dbReference type="Pfam" id="PF00089">
    <property type="entry name" value="Trypsin"/>
    <property type="match status" value="1"/>
</dbReference>
<keyword evidence="9" id="KW-1185">Reference proteome</keyword>
<dbReference type="InterPro" id="IPR050127">
    <property type="entry name" value="Serine_Proteases_S1"/>
</dbReference>
<evidence type="ECO:0000259" key="8">
    <source>
        <dbReference type="PROSITE" id="PS50240"/>
    </source>
</evidence>
<evidence type="ECO:0000256" key="5">
    <source>
        <dbReference type="ARBA" id="ARBA00022825"/>
    </source>
</evidence>
<feature type="domain" description="Peptidase S1" evidence="8">
    <location>
        <begin position="55"/>
        <end position="283"/>
    </location>
</feature>
<dbReference type="PROSITE" id="PS50240">
    <property type="entry name" value="TRYPSIN_DOM"/>
    <property type="match status" value="1"/>
</dbReference>
<protein>
    <submittedName>
        <fullName evidence="10">Trypsin</fullName>
    </submittedName>
</protein>
<evidence type="ECO:0000256" key="1">
    <source>
        <dbReference type="ARBA" id="ARBA00004239"/>
    </source>
</evidence>
<proteinExistence type="predicted"/>
<dbReference type="CDD" id="cd00190">
    <property type="entry name" value="Tryp_SPc"/>
    <property type="match status" value="1"/>
</dbReference>
<dbReference type="SMART" id="SM00020">
    <property type="entry name" value="Tryp_SPc"/>
    <property type="match status" value="1"/>
</dbReference>
<evidence type="ECO:0000313" key="10">
    <source>
        <dbReference type="RefSeq" id="XP_042563442.1"/>
    </source>
</evidence>
<gene>
    <name evidence="10" type="primary">LOC105912673</name>
</gene>
<name>A0A8M1KHT2_CLUHA</name>
<dbReference type="FunFam" id="2.40.10.10:FF:000120">
    <property type="entry name" value="Putative serine protease"/>
    <property type="match status" value="1"/>
</dbReference>
<evidence type="ECO:0000256" key="6">
    <source>
        <dbReference type="ARBA" id="ARBA00023157"/>
    </source>
</evidence>
<dbReference type="GO" id="GO:0005615">
    <property type="term" value="C:extracellular space"/>
    <property type="evidence" value="ECO:0007669"/>
    <property type="project" value="TreeGrafter"/>
</dbReference>
<evidence type="ECO:0000256" key="7">
    <source>
        <dbReference type="RuleBase" id="RU363034"/>
    </source>
</evidence>
<evidence type="ECO:0000256" key="4">
    <source>
        <dbReference type="ARBA" id="ARBA00022801"/>
    </source>
</evidence>
<dbReference type="PROSITE" id="PS00134">
    <property type="entry name" value="TRYPSIN_HIS"/>
    <property type="match status" value="1"/>
</dbReference>
<dbReference type="PANTHER" id="PTHR24264">
    <property type="entry name" value="TRYPSIN-RELATED"/>
    <property type="match status" value="1"/>
</dbReference>